<feature type="transmembrane region" description="Helical" evidence="9">
    <location>
        <begin position="244"/>
        <end position="261"/>
    </location>
</feature>
<evidence type="ECO:0000256" key="4">
    <source>
        <dbReference type="ARBA" id="ARBA00022692"/>
    </source>
</evidence>
<evidence type="ECO:0000256" key="7">
    <source>
        <dbReference type="ARBA" id="ARBA00023136"/>
    </source>
</evidence>
<feature type="transmembrane region" description="Helical" evidence="9">
    <location>
        <begin position="356"/>
        <end position="377"/>
    </location>
</feature>
<evidence type="ECO:0000256" key="6">
    <source>
        <dbReference type="ARBA" id="ARBA00022989"/>
    </source>
</evidence>
<dbReference type="GO" id="GO:1904680">
    <property type="term" value="F:peptide transmembrane transporter activity"/>
    <property type="evidence" value="ECO:0007669"/>
    <property type="project" value="InterPro"/>
</dbReference>
<feature type="transmembrane region" description="Helical" evidence="9">
    <location>
        <begin position="88"/>
        <end position="105"/>
    </location>
</feature>
<feature type="transmembrane region" description="Helical" evidence="9">
    <location>
        <begin position="21"/>
        <end position="47"/>
    </location>
</feature>
<protein>
    <submittedName>
        <fullName evidence="10">Peptide MFS transporter</fullName>
    </submittedName>
</protein>
<feature type="transmembrane region" description="Helical" evidence="9">
    <location>
        <begin position="150"/>
        <end position="170"/>
    </location>
</feature>
<dbReference type="GO" id="GO:0005886">
    <property type="term" value="C:plasma membrane"/>
    <property type="evidence" value="ECO:0007669"/>
    <property type="project" value="UniProtKB-SubCell"/>
</dbReference>
<dbReference type="EMBL" id="JACAGJ010000003">
    <property type="protein sequence ID" value="MDM1072228.1"/>
    <property type="molecule type" value="Genomic_DNA"/>
</dbReference>
<keyword evidence="5" id="KW-0571">Peptide transport</keyword>
<reference evidence="10" key="2">
    <citation type="journal article" date="2022" name="Sci. Total Environ.">
        <title>Prevalence, transmission, and molecular epidemiology of tet(X)-positive bacteria among humans, animals, and environmental niches in China: An epidemiological, and genomic-based study.</title>
        <authorList>
            <person name="Dong N."/>
            <person name="Zeng Y."/>
            <person name="Cai C."/>
            <person name="Sun C."/>
            <person name="Lu J."/>
            <person name="Liu C."/>
            <person name="Zhou H."/>
            <person name="Sun Q."/>
            <person name="Shu L."/>
            <person name="Wang H."/>
            <person name="Wang Y."/>
            <person name="Wang S."/>
            <person name="Wu C."/>
            <person name="Chan E.W."/>
            <person name="Chen G."/>
            <person name="Shen Z."/>
            <person name="Chen S."/>
            <person name="Zhang R."/>
        </authorList>
    </citation>
    <scope>NUCLEOTIDE SEQUENCE</scope>
    <source>
        <strain evidence="10">R655-4</strain>
    </source>
</reference>
<evidence type="ECO:0000256" key="9">
    <source>
        <dbReference type="SAM" id="Phobius"/>
    </source>
</evidence>
<feature type="transmembrane region" description="Helical" evidence="9">
    <location>
        <begin position="467"/>
        <end position="485"/>
    </location>
</feature>
<keyword evidence="6 9" id="KW-1133">Transmembrane helix</keyword>
<feature type="transmembrane region" description="Helical" evidence="9">
    <location>
        <begin position="111"/>
        <end position="129"/>
    </location>
</feature>
<feature type="transmembrane region" description="Helical" evidence="9">
    <location>
        <begin position="326"/>
        <end position="344"/>
    </location>
</feature>
<evidence type="ECO:0000313" key="10">
    <source>
        <dbReference type="EMBL" id="MDM1072228.1"/>
    </source>
</evidence>
<dbReference type="NCBIfam" id="TIGR00924">
    <property type="entry name" value="yjdL_sub1_fam"/>
    <property type="match status" value="1"/>
</dbReference>
<dbReference type="Pfam" id="PF00854">
    <property type="entry name" value="PTR2"/>
    <property type="match status" value="1"/>
</dbReference>
<keyword evidence="3" id="KW-1003">Cell membrane</keyword>
<reference evidence="10" key="1">
    <citation type="submission" date="2020-06" db="EMBL/GenBank/DDBJ databases">
        <authorList>
            <person name="Dong N."/>
        </authorList>
    </citation>
    <scope>NUCLEOTIDE SEQUENCE</scope>
    <source>
        <strain evidence="10">R655-4</strain>
    </source>
</reference>
<evidence type="ECO:0000313" key="11">
    <source>
        <dbReference type="Proteomes" id="UP001170959"/>
    </source>
</evidence>
<feature type="transmembrane region" description="Helical" evidence="9">
    <location>
        <begin position="389"/>
        <end position="411"/>
    </location>
</feature>
<keyword evidence="4 8" id="KW-0812">Transmembrane</keyword>
<comment type="caution">
    <text evidence="10">The sequence shown here is derived from an EMBL/GenBank/DDBJ whole genome shotgun (WGS) entry which is preliminary data.</text>
</comment>
<evidence type="ECO:0000256" key="5">
    <source>
        <dbReference type="ARBA" id="ARBA00022856"/>
    </source>
</evidence>
<dbReference type="AlphaFoldDB" id="A0AAJ1QDT8"/>
<dbReference type="InterPro" id="IPR050171">
    <property type="entry name" value="MFS_Transporters"/>
</dbReference>
<dbReference type="RefSeq" id="WP_286492504.1">
    <property type="nucleotide sequence ID" value="NZ_JACAGJ010000003.1"/>
</dbReference>
<dbReference type="GO" id="GO:0006857">
    <property type="term" value="P:oligopeptide transport"/>
    <property type="evidence" value="ECO:0007669"/>
    <property type="project" value="InterPro"/>
</dbReference>
<dbReference type="SUPFAM" id="SSF103473">
    <property type="entry name" value="MFS general substrate transporter"/>
    <property type="match status" value="1"/>
</dbReference>
<keyword evidence="5" id="KW-0653">Protein transport</keyword>
<dbReference type="InterPro" id="IPR000109">
    <property type="entry name" value="POT_fam"/>
</dbReference>
<comment type="subcellular location">
    <subcellularLocation>
        <location evidence="1">Cell membrane</location>
        <topology evidence="1">Multi-pass membrane protein</topology>
    </subcellularLocation>
    <subcellularLocation>
        <location evidence="8">Membrane</location>
        <topology evidence="8">Multi-pass membrane protein</topology>
    </subcellularLocation>
</comment>
<gene>
    <name evidence="10" type="ORF">HX001_06925</name>
</gene>
<keyword evidence="2 8" id="KW-0813">Transport</keyword>
<evidence type="ECO:0000256" key="3">
    <source>
        <dbReference type="ARBA" id="ARBA00022475"/>
    </source>
</evidence>
<dbReference type="InterPro" id="IPR005279">
    <property type="entry name" value="Dipep/tripep_permease"/>
</dbReference>
<dbReference type="InterPro" id="IPR036259">
    <property type="entry name" value="MFS_trans_sf"/>
</dbReference>
<dbReference type="PANTHER" id="PTHR23517:SF15">
    <property type="entry name" value="PROTON-DEPENDENT OLIGOPEPTIDE FAMILY TRANSPORT PROTEIN"/>
    <property type="match status" value="1"/>
</dbReference>
<evidence type="ECO:0000256" key="1">
    <source>
        <dbReference type="ARBA" id="ARBA00004651"/>
    </source>
</evidence>
<keyword evidence="7 9" id="KW-0472">Membrane</keyword>
<feature type="transmembrane region" description="Helical" evidence="9">
    <location>
        <begin position="273"/>
        <end position="291"/>
    </location>
</feature>
<feature type="transmembrane region" description="Helical" evidence="9">
    <location>
        <begin position="217"/>
        <end position="238"/>
    </location>
</feature>
<dbReference type="CDD" id="cd17346">
    <property type="entry name" value="MFS_DtpA_like"/>
    <property type="match status" value="1"/>
</dbReference>
<evidence type="ECO:0000256" key="2">
    <source>
        <dbReference type="ARBA" id="ARBA00022448"/>
    </source>
</evidence>
<proteinExistence type="inferred from homology"/>
<organism evidence="10 11">
    <name type="scientific">Empedobacter brevis</name>
    <dbReference type="NCBI Taxonomy" id="247"/>
    <lineage>
        <taxon>Bacteria</taxon>
        <taxon>Pseudomonadati</taxon>
        <taxon>Bacteroidota</taxon>
        <taxon>Flavobacteriia</taxon>
        <taxon>Flavobacteriales</taxon>
        <taxon>Weeksellaceae</taxon>
        <taxon>Empedobacter</taxon>
    </lineage>
</organism>
<evidence type="ECO:0000256" key="8">
    <source>
        <dbReference type="RuleBase" id="RU003755"/>
    </source>
</evidence>
<dbReference type="PANTHER" id="PTHR23517">
    <property type="entry name" value="RESISTANCE PROTEIN MDTM, PUTATIVE-RELATED-RELATED"/>
    <property type="match status" value="1"/>
</dbReference>
<dbReference type="InterPro" id="IPR018456">
    <property type="entry name" value="PTR2_symporter_CS"/>
</dbReference>
<comment type="similarity">
    <text evidence="8">Belongs to the major facilitator superfamily. Proton-dependent oligopeptide transporter (POT/PTR) (TC 2.A.17) family.</text>
</comment>
<dbReference type="Gene3D" id="1.20.1250.20">
    <property type="entry name" value="MFS general substrate transporter like domains"/>
    <property type="match status" value="1"/>
</dbReference>
<feature type="transmembrane region" description="Helical" evidence="9">
    <location>
        <begin position="176"/>
        <end position="196"/>
    </location>
</feature>
<name>A0AAJ1QDT8_9FLAO</name>
<accession>A0AAJ1QDT8</accession>
<sequence length="493" mass="55250">MSKELTLEEIQNFKGKYPKQLWYLFTIEMWERFCFYGMRGVLVIFMTDQLGLLEKDANLKYGAIQAFIYAFTFIGGIFADKILGFKKSLVFGGLIMVLGNLIIAYDPHAMFYAGITCTIIGTGFFKPNISSMVGELYKEGDVRRDAGYGMFYAGINIGGLLGGALCVYLGKYYSWSLCFLAAAIVMMIGLITYFVTKKSLEPIGNTPLEKDTVQKRTFKEIAVYVGAVIILPLIYFLIHRSDLTDYFMYGIGIVALIYLGYEILKLDYNYKKKVFAAFIFIFMYLVFNTIYEQSGGSLSLFAKDNLVHNLLFFNIDPNIINNSANSFFIILVSPIAGLLWIWLAKKKIEPNTVIKFGIGFLFLSLGFFLFYSLRFFANDVGQSSLNLFTFTWLVITLGELCLGPIGMSIITKLSPQKLFGMMMGMWFLASAFGQFFAGKIGAEMSAANTGGTLVSKLIAYTDGYKDLGIYALIAGVLLIALSPLIRKLMQDVK</sequence>
<feature type="transmembrane region" description="Helical" evidence="9">
    <location>
        <begin position="418"/>
        <end position="437"/>
    </location>
</feature>
<dbReference type="PROSITE" id="PS01023">
    <property type="entry name" value="PTR2_2"/>
    <property type="match status" value="1"/>
</dbReference>
<feature type="transmembrane region" description="Helical" evidence="9">
    <location>
        <begin position="59"/>
        <end position="79"/>
    </location>
</feature>
<dbReference type="Proteomes" id="UP001170959">
    <property type="component" value="Unassembled WGS sequence"/>
</dbReference>